<accession>A0ABD2X0N3</accession>
<reference evidence="1 2" key="1">
    <citation type="journal article" date="2024" name="bioRxiv">
        <title>A reference genome for Trichogramma kaykai: A tiny desert-dwelling parasitoid wasp with competing sex-ratio distorters.</title>
        <authorList>
            <person name="Culotta J."/>
            <person name="Lindsey A.R."/>
        </authorList>
    </citation>
    <scope>NUCLEOTIDE SEQUENCE [LARGE SCALE GENOMIC DNA]</scope>
    <source>
        <strain evidence="1 2">KSX58</strain>
    </source>
</reference>
<protein>
    <recommendedName>
        <fullName evidence="3">Secreted protein</fullName>
    </recommendedName>
</protein>
<keyword evidence="2" id="KW-1185">Reference proteome</keyword>
<evidence type="ECO:0000313" key="1">
    <source>
        <dbReference type="EMBL" id="KAL3398807.1"/>
    </source>
</evidence>
<dbReference type="EMBL" id="JBJJXI010000059">
    <property type="protein sequence ID" value="KAL3398807.1"/>
    <property type="molecule type" value="Genomic_DNA"/>
</dbReference>
<dbReference type="Proteomes" id="UP001627154">
    <property type="component" value="Unassembled WGS sequence"/>
</dbReference>
<name>A0ABD2X0N3_9HYME</name>
<evidence type="ECO:0008006" key="3">
    <source>
        <dbReference type="Google" id="ProtNLM"/>
    </source>
</evidence>
<dbReference type="AlphaFoldDB" id="A0ABD2X0N3"/>
<sequence length="194" mass="22042">MHVFITHIVYVLNASLGNRAIVQAENRSRGTEQGSQTRSHKIRATRKHESDCIIILFKLHVIHMSAVLIGRIVQWSSCIQLSLPTERAVRILKTMTKSGLVLYGLSFGKISVAATHARVCTACGVLLTQSASQCQMKKKRKISLVFPSCRGKRRRSVQLSKVKFNTLNGTSYICIWIDEIPIQEVRIRRFQQYF</sequence>
<proteinExistence type="predicted"/>
<comment type="caution">
    <text evidence="1">The sequence shown here is derived from an EMBL/GenBank/DDBJ whole genome shotgun (WGS) entry which is preliminary data.</text>
</comment>
<organism evidence="1 2">
    <name type="scientific">Trichogramma kaykai</name>
    <dbReference type="NCBI Taxonomy" id="54128"/>
    <lineage>
        <taxon>Eukaryota</taxon>
        <taxon>Metazoa</taxon>
        <taxon>Ecdysozoa</taxon>
        <taxon>Arthropoda</taxon>
        <taxon>Hexapoda</taxon>
        <taxon>Insecta</taxon>
        <taxon>Pterygota</taxon>
        <taxon>Neoptera</taxon>
        <taxon>Endopterygota</taxon>
        <taxon>Hymenoptera</taxon>
        <taxon>Apocrita</taxon>
        <taxon>Proctotrupomorpha</taxon>
        <taxon>Chalcidoidea</taxon>
        <taxon>Trichogrammatidae</taxon>
        <taxon>Trichogramma</taxon>
    </lineage>
</organism>
<evidence type="ECO:0000313" key="2">
    <source>
        <dbReference type="Proteomes" id="UP001627154"/>
    </source>
</evidence>
<gene>
    <name evidence="1" type="ORF">TKK_007916</name>
</gene>